<dbReference type="Gene3D" id="3.40.1350.10">
    <property type="match status" value="1"/>
</dbReference>
<keyword evidence="3" id="KW-0378">Hydrolase</keyword>
<evidence type="ECO:0000313" key="4">
    <source>
        <dbReference type="Proteomes" id="UP000231637"/>
    </source>
</evidence>
<dbReference type="InterPro" id="IPR011335">
    <property type="entry name" value="Restrct_endonuc-II-like"/>
</dbReference>
<dbReference type="InterPro" id="IPR003509">
    <property type="entry name" value="UPF0102_YraN-like"/>
</dbReference>
<dbReference type="NCBIfam" id="TIGR00252">
    <property type="entry name" value="YraN family protein"/>
    <property type="match status" value="1"/>
</dbReference>
<dbReference type="Proteomes" id="UP000231637">
    <property type="component" value="Chromosome"/>
</dbReference>
<evidence type="ECO:0000313" key="3">
    <source>
        <dbReference type="EMBL" id="ATX81335.1"/>
    </source>
</evidence>
<comment type="similarity">
    <text evidence="1 2">Belongs to the UPF0102 family.</text>
</comment>
<dbReference type="PANTHER" id="PTHR34039">
    <property type="entry name" value="UPF0102 PROTEIN YRAN"/>
    <property type="match status" value="1"/>
</dbReference>
<accession>A0A2K8L1Z2</accession>
<dbReference type="EMBL" id="CP018800">
    <property type="protein sequence ID" value="ATX81335.1"/>
    <property type="molecule type" value="Genomic_DNA"/>
</dbReference>
<dbReference type="PANTHER" id="PTHR34039:SF1">
    <property type="entry name" value="UPF0102 PROTEIN YRAN"/>
    <property type="match status" value="1"/>
</dbReference>
<evidence type="ECO:0000256" key="2">
    <source>
        <dbReference type="HAMAP-Rule" id="MF_00048"/>
    </source>
</evidence>
<proteinExistence type="inferred from homology"/>
<dbReference type="Pfam" id="PF02021">
    <property type="entry name" value="UPF0102"/>
    <property type="match status" value="1"/>
</dbReference>
<dbReference type="HAMAP" id="MF_00048">
    <property type="entry name" value="UPF0102"/>
    <property type="match status" value="1"/>
</dbReference>
<dbReference type="KEGG" id="mfn:Ga0123462_0460"/>
<dbReference type="CDD" id="cd20736">
    <property type="entry name" value="PoNe_Nuclease"/>
    <property type="match status" value="1"/>
</dbReference>
<keyword evidence="3" id="KW-0540">Nuclease</keyword>
<sequence length="120" mass="13490">MSTAQGRCGEDAAARYLARRGYKILDRNVRIGRGELDIVAGSESLLLFVEVKAHKTRESGLLAVDEDKCTRLYSAAEAWLVRHPQYSGLQCRFDLMIVTPRIGLPGWVPPHIEHMKDIIN</sequence>
<protein>
    <recommendedName>
        <fullName evidence="2">UPF0102 protein Ga0123462_0460</fullName>
    </recommendedName>
</protein>
<dbReference type="AlphaFoldDB" id="A0A2K8L1Z2"/>
<reference evidence="3 4" key="1">
    <citation type="submission" date="2016-12" db="EMBL/GenBank/DDBJ databases">
        <title>Isolation and genomic insights into novel planktonic Zetaproteobacteria from stratified waters of the Chesapeake Bay.</title>
        <authorList>
            <person name="McAllister S.M."/>
            <person name="Kato S."/>
            <person name="Chan C.S."/>
            <person name="Chiu B.K."/>
            <person name="Field E.K."/>
        </authorList>
    </citation>
    <scope>NUCLEOTIDE SEQUENCE [LARGE SCALE GENOMIC DNA]</scope>
    <source>
        <strain evidence="3 4">CP-8</strain>
    </source>
</reference>
<dbReference type="SUPFAM" id="SSF52980">
    <property type="entry name" value="Restriction endonuclease-like"/>
    <property type="match status" value="1"/>
</dbReference>
<organism evidence="3 4">
    <name type="scientific">Mariprofundus ferrinatatus</name>
    <dbReference type="NCBI Taxonomy" id="1921087"/>
    <lineage>
        <taxon>Bacteria</taxon>
        <taxon>Pseudomonadati</taxon>
        <taxon>Pseudomonadota</taxon>
        <taxon>Candidatius Mariprofundia</taxon>
        <taxon>Mariprofundales</taxon>
        <taxon>Mariprofundaceae</taxon>
        <taxon>Mariprofundus</taxon>
    </lineage>
</organism>
<dbReference type="GO" id="GO:0003676">
    <property type="term" value="F:nucleic acid binding"/>
    <property type="evidence" value="ECO:0007669"/>
    <property type="project" value="InterPro"/>
</dbReference>
<dbReference type="InterPro" id="IPR011856">
    <property type="entry name" value="tRNA_endonuc-like_dom_sf"/>
</dbReference>
<name>A0A2K8L1Z2_9PROT</name>
<keyword evidence="3" id="KW-0255">Endonuclease</keyword>
<dbReference type="OrthoDB" id="9794876at2"/>
<dbReference type="GO" id="GO:0004519">
    <property type="term" value="F:endonuclease activity"/>
    <property type="evidence" value="ECO:0007669"/>
    <property type="project" value="UniProtKB-KW"/>
</dbReference>
<keyword evidence="4" id="KW-1185">Reference proteome</keyword>
<dbReference type="RefSeq" id="WP_100264811.1">
    <property type="nucleotide sequence ID" value="NZ_CP018800.1"/>
</dbReference>
<evidence type="ECO:0000256" key="1">
    <source>
        <dbReference type="ARBA" id="ARBA00006738"/>
    </source>
</evidence>
<gene>
    <name evidence="3" type="ORF">Ga0123462_0460</name>
</gene>